<dbReference type="AlphaFoldDB" id="A0A0L6VAB1"/>
<evidence type="ECO:0000313" key="7">
    <source>
        <dbReference type="EMBL" id="KNZ57731.1"/>
    </source>
</evidence>
<dbReference type="InterPro" id="IPR039537">
    <property type="entry name" value="Retrotran_Ty1/copia-like"/>
</dbReference>
<dbReference type="VEuPathDB" id="FungiDB:VP01_2087g5"/>
<evidence type="ECO:0000256" key="4">
    <source>
        <dbReference type="ARBA" id="ARBA00049244"/>
    </source>
</evidence>
<dbReference type="Gene3D" id="3.30.420.10">
    <property type="entry name" value="Ribonuclease H-like superfamily/Ribonuclease H"/>
    <property type="match status" value="1"/>
</dbReference>
<comment type="catalytic activity">
    <reaction evidence="3">
        <text>DNA(n) + a 2'-deoxyribonucleoside 5'-triphosphate = DNA(n+1) + diphosphate</text>
        <dbReference type="Rhea" id="RHEA:22508"/>
        <dbReference type="Rhea" id="RHEA-COMP:17339"/>
        <dbReference type="Rhea" id="RHEA-COMP:17340"/>
        <dbReference type="ChEBI" id="CHEBI:33019"/>
        <dbReference type="ChEBI" id="CHEBI:61560"/>
        <dbReference type="ChEBI" id="CHEBI:173112"/>
        <dbReference type="EC" id="2.7.7.49"/>
    </reaction>
</comment>
<dbReference type="PROSITE" id="PS50994">
    <property type="entry name" value="INTEGRASE"/>
    <property type="match status" value="1"/>
</dbReference>
<dbReference type="GO" id="GO:0003723">
    <property type="term" value="F:RNA binding"/>
    <property type="evidence" value="ECO:0007669"/>
    <property type="project" value="UniProtKB-KW"/>
</dbReference>
<proteinExistence type="predicted"/>
<feature type="region of interest" description="Disordered" evidence="5">
    <location>
        <begin position="60"/>
        <end position="94"/>
    </location>
</feature>
<protein>
    <recommendedName>
        <fullName evidence="6">Integrase catalytic domain-containing protein</fullName>
    </recommendedName>
</protein>
<feature type="domain" description="Integrase catalytic" evidence="6">
    <location>
        <begin position="149"/>
        <end position="237"/>
    </location>
</feature>
<organism evidence="7 8">
    <name type="scientific">Puccinia sorghi</name>
    <dbReference type="NCBI Taxonomy" id="27349"/>
    <lineage>
        <taxon>Eukaryota</taxon>
        <taxon>Fungi</taxon>
        <taxon>Dikarya</taxon>
        <taxon>Basidiomycota</taxon>
        <taxon>Pucciniomycotina</taxon>
        <taxon>Pucciniomycetes</taxon>
        <taxon>Pucciniales</taxon>
        <taxon>Pucciniaceae</taxon>
        <taxon>Puccinia</taxon>
    </lineage>
</organism>
<dbReference type="GO" id="GO:0015074">
    <property type="term" value="P:DNA integration"/>
    <property type="evidence" value="ECO:0007669"/>
    <property type="project" value="InterPro"/>
</dbReference>
<evidence type="ECO:0000256" key="1">
    <source>
        <dbReference type="ARBA" id="ARBA00022578"/>
    </source>
</evidence>
<evidence type="ECO:0000313" key="8">
    <source>
        <dbReference type="Proteomes" id="UP000037035"/>
    </source>
</evidence>
<comment type="caution">
    <text evidence="7">The sequence shown here is derived from an EMBL/GenBank/DDBJ whole genome shotgun (WGS) entry which is preliminary data.</text>
</comment>
<dbReference type="InterPro" id="IPR001584">
    <property type="entry name" value="Integrase_cat-core"/>
</dbReference>
<accession>A0A0L6VAB1</accession>
<feature type="region of interest" description="Disordered" evidence="5">
    <location>
        <begin position="1"/>
        <end position="24"/>
    </location>
</feature>
<dbReference type="OrthoDB" id="422839at2759"/>
<evidence type="ECO:0000256" key="3">
    <source>
        <dbReference type="ARBA" id="ARBA00048173"/>
    </source>
</evidence>
<evidence type="ECO:0000259" key="6">
    <source>
        <dbReference type="PROSITE" id="PS50994"/>
    </source>
</evidence>
<dbReference type="PANTHER" id="PTHR42648:SF28">
    <property type="entry name" value="TRANSPOSON-ENCODED PROTEIN WITH RIBONUCLEASE H-LIKE AND RETROVIRUS ZINC FINGER-LIKE DOMAINS"/>
    <property type="match status" value="1"/>
</dbReference>
<keyword evidence="8" id="KW-1185">Reference proteome</keyword>
<comment type="catalytic activity">
    <reaction evidence="4">
        <text>DNA(n) + a 2'-deoxyribonucleoside 5'-triphosphate = DNA(n+1) + diphosphate</text>
        <dbReference type="Rhea" id="RHEA:22508"/>
        <dbReference type="Rhea" id="RHEA-COMP:17339"/>
        <dbReference type="Rhea" id="RHEA-COMP:17340"/>
        <dbReference type="ChEBI" id="CHEBI:33019"/>
        <dbReference type="ChEBI" id="CHEBI:61560"/>
        <dbReference type="ChEBI" id="CHEBI:173112"/>
        <dbReference type="EC" id="2.7.7.7"/>
    </reaction>
</comment>
<reference evidence="7 8" key="1">
    <citation type="submission" date="2015-08" db="EMBL/GenBank/DDBJ databases">
        <title>Next Generation Sequencing and Analysis of the Genome of Puccinia sorghi L Schw, the Causal Agent of Maize Common Rust.</title>
        <authorList>
            <person name="Rochi L."/>
            <person name="Burguener G."/>
            <person name="Darino M."/>
            <person name="Turjanski A."/>
            <person name="Kreff E."/>
            <person name="Dieguez M.J."/>
            <person name="Sacco F."/>
        </authorList>
    </citation>
    <scope>NUCLEOTIDE SEQUENCE [LARGE SCALE GENOMIC DNA]</scope>
    <source>
        <strain evidence="7 8">RO10H11247</strain>
    </source>
</reference>
<dbReference type="PANTHER" id="PTHR42648">
    <property type="entry name" value="TRANSPOSASE, PUTATIVE-RELATED"/>
    <property type="match status" value="1"/>
</dbReference>
<dbReference type="GO" id="GO:0005634">
    <property type="term" value="C:nucleus"/>
    <property type="evidence" value="ECO:0007669"/>
    <property type="project" value="UniProtKB-ARBA"/>
</dbReference>
<gene>
    <name evidence="7" type="ORF">VP01_2087g5</name>
</gene>
<dbReference type="InterPro" id="IPR036397">
    <property type="entry name" value="RNaseH_sf"/>
</dbReference>
<name>A0A0L6VAB1_9BASI</name>
<evidence type="ECO:0000256" key="5">
    <source>
        <dbReference type="SAM" id="MobiDB-lite"/>
    </source>
</evidence>
<dbReference type="SUPFAM" id="SSF53098">
    <property type="entry name" value="Ribonuclease H-like"/>
    <property type="match status" value="1"/>
</dbReference>
<sequence length="680" mass="77312">MLGGIKFKNQCSTPQGSFGHPNCVGGPVKQELPFTRTPEPSSSPRTGLYRGGLKLWVCKDKNTHSPEPQNRPPLQEQALTGPLGSLRSTTVPDPSIKRETVESQMLLAKRTTPRSHWPNNASFLKTTQVYSHNFHSTLSCLIDIEAKRTKFINSEMEEFCRKNVICQRFSDKYSLQQNGLVERFNRTVIESLRTVILDSGLRPNLWNEVLSSCILALNQITTHQSKQSPYEFFKKSTIPIDFLKPIGNPVTVLSNQKKSKLEPRGDFGKLVGLSAEYQIRLDDGRFVNSKSMTEEDSSADEEDIAKLLAASSEAPEEVFIKKSEGSKRTAPYLKLVKSLYRLKQAPKSWYETLNSWFEEINYCPLWRSGNQWGFRGAGTQREREKGGGAEFETRGYSTHIGEGLSVTETVFLSTLSVSDACLFIHEEKNSFIFLHVDDLIVVGQTEAFEKLFLTRFSNSTAHSPDTLLGMNLTLKTNSIELSQPGLIRKGIEMLNLENCWLVQTPLTPSLQLHMAADEDHASFLKLQINYMSFTSMLNYLACQTCPDLTSVVSILSKFNQLPGLSHWKEVVHCWKNLKDQINFFTDTTWAEDQESCISRSERNRKYYHVFDQIRNECLKFKIEPTLFHIDNKGLLEKLKNFVSNSKTKHLDIKIKSLREKFKNEEIAVKLVPSKTKYVSG</sequence>
<dbReference type="Proteomes" id="UP000037035">
    <property type="component" value="Unassembled WGS sequence"/>
</dbReference>
<evidence type="ECO:0000256" key="2">
    <source>
        <dbReference type="ARBA" id="ARBA00022884"/>
    </source>
</evidence>
<keyword evidence="2" id="KW-0694">RNA-binding</keyword>
<dbReference type="GO" id="GO:0032196">
    <property type="term" value="P:transposition"/>
    <property type="evidence" value="ECO:0007669"/>
    <property type="project" value="UniProtKB-KW"/>
</dbReference>
<dbReference type="EMBL" id="LAVV01006934">
    <property type="protein sequence ID" value="KNZ57731.1"/>
    <property type="molecule type" value="Genomic_DNA"/>
</dbReference>
<dbReference type="GO" id="GO:0003964">
    <property type="term" value="F:RNA-directed DNA polymerase activity"/>
    <property type="evidence" value="ECO:0007669"/>
    <property type="project" value="UniProtKB-EC"/>
</dbReference>
<dbReference type="InterPro" id="IPR012337">
    <property type="entry name" value="RNaseH-like_sf"/>
</dbReference>
<keyword evidence="1" id="KW-0815">Transposition</keyword>
<dbReference type="GO" id="GO:0003887">
    <property type="term" value="F:DNA-directed DNA polymerase activity"/>
    <property type="evidence" value="ECO:0007669"/>
    <property type="project" value="UniProtKB-EC"/>
</dbReference>